<keyword evidence="4" id="KW-0238">DNA-binding</keyword>
<comment type="similarity">
    <text evidence="2">Belongs to the bZIP family. C/EBP subfamily.</text>
</comment>
<dbReference type="InterPro" id="IPR031106">
    <property type="entry name" value="C/EBP"/>
</dbReference>
<dbReference type="InterPro" id="IPR004827">
    <property type="entry name" value="bZIP"/>
</dbReference>
<proteinExistence type="inferred from homology"/>
<evidence type="ECO:0000313" key="12">
    <source>
        <dbReference type="Proteomes" id="UP000812440"/>
    </source>
</evidence>
<keyword evidence="7" id="KW-0539">Nucleus</keyword>
<dbReference type="CDD" id="cd14715">
    <property type="entry name" value="bZIP_CEBPE"/>
    <property type="match status" value="1"/>
</dbReference>
<dbReference type="AlphaFoldDB" id="A0A8T2KIS3"/>
<dbReference type="PROSITE" id="PS50217">
    <property type="entry name" value="BZIP"/>
    <property type="match status" value="1"/>
</dbReference>
<accession>A0A8T2KIS3</accession>
<dbReference type="SUPFAM" id="SSF57959">
    <property type="entry name" value="Leucine zipper domain"/>
    <property type="match status" value="1"/>
</dbReference>
<dbReference type="PANTHER" id="PTHR23334">
    <property type="entry name" value="CCAAT/ENHANCER BINDING PROTEIN"/>
    <property type="match status" value="1"/>
</dbReference>
<reference evidence="11" key="1">
    <citation type="thesis" date="2020" institute="ProQuest LLC" country="789 East Eisenhower Parkway, Ann Arbor, MI, USA">
        <title>Comparative Genomics and Chromosome Evolution.</title>
        <authorList>
            <person name="Mudd A.B."/>
        </authorList>
    </citation>
    <scope>NUCLEOTIDE SEQUENCE</scope>
    <source>
        <strain evidence="11">Female2</strain>
        <tissue evidence="11">Blood</tissue>
    </source>
</reference>
<dbReference type="EMBL" id="JAACNH010000001">
    <property type="protein sequence ID" value="KAG8455400.1"/>
    <property type="molecule type" value="Genomic_DNA"/>
</dbReference>
<dbReference type="InterPro" id="IPR046347">
    <property type="entry name" value="bZIP_sf"/>
</dbReference>
<keyword evidence="6" id="KW-0804">Transcription</keyword>
<keyword evidence="5" id="KW-0010">Activator</keyword>
<evidence type="ECO:0000256" key="3">
    <source>
        <dbReference type="ARBA" id="ARBA00023015"/>
    </source>
</evidence>
<evidence type="ECO:0000256" key="1">
    <source>
        <dbReference type="ARBA" id="ARBA00004123"/>
    </source>
</evidence>
<evidence type="ECO:0000256" key="7">
    <source>
        <dbReference type="ARBA" id="ARBA00023242"/>
    </source>
</evidence>
<feature type="coiled-coil region" evidence="8">
    <location>
        <begin position="202"/>
        <end position="236"/>
    </location>
</feature>
<dbReference type="FunFam" id="1.20.5.170:FF:000028">
    <property type="entry name" value="CCAAT/enhancer-binding protein beta"/>
    <property type="match status" value="1"/>
</dbReference>
<evidence type="ECO:0000256" key="4">
    <source>
        <dbReference type="ARBA" id="ARBA00023125"/>
    </source>
</evidence>
<sequence>MSQSSYYECEKRGQSSGYSVRMTGHQPDLVGGNLCDPETSVDLSSYIDNGEEILSDLFPLKQERLKGVYPYMPPEGLPTTALYGYTPSIGTDRRMGGYESAGVIVKEESRGPHRGLCNNLQYQAAQCAQTAMHLPSPLESAVHPALRVLKGSIPGMLPAPPLKDGTSKGKKSLSKDSLEYRLRRERNNIAVRKSRDKAKRRNLETQQRALEFMAENEKLRNRVQQLTQELEALRGVFRQIPEAAALSKGSGGCS</sequence>
<dbReference type="Gene3D" id="1.20.5.170">
    <property type="match status" value="1"/>
</dbReference>
<dbReference type="GO" id="GO:0005634">
    <property type="term" value="C:nucleus"/>
    <property type="evidence" value="ECO:0007669"/>
    <property type="project" value="UniProtKB-SubCell"/>
</dbReference>
<gene>
    <name evidence="11" type="ORF">GDO86_001552</name>
</gene>
<feature type="domain" description="BZIP" evidence="10">
    <location>
        <begin position="177"/>
        <end position="240"/>
    </location>
</feature>
<keyword evidence="8" id="KW-0175">Coiled coil</keyword>
<dbReference type="Pfam" id="PF07716">
    <property type="entry name" value="bZIP_2"/>
    <property type="match status" value="1"/>
</dbReference>
<name>A0A8T2KIS3_9PIPI</name>
<feature type="region of interest" description="Disordered" evidence="9">
    <location>
        <begin position="157"/>
        <end position="178"/>
    </location>
</feature>
<comment type="subcellular location">
    <subcellularLocation>
        <location evidence="1">Nucleus</location>
    </subcellularLocation>
</comment>
<dbReference type="GO" id="GO:0006351">
    <property type="term" value="P:DNA-templated transcription"/>
    <property type="evidence" value="ECO:0007669"/>
    <property type="project" value="InterPro"/>
</dbReference>
<evidence type="ECO:0000256" key="8">
    <source>
        <dbReference type="SAM" id="Coils"/>
    </source>
</evidence>
<evidence type="ECO:0000256" key="6">
    <source>
        <dbReference type="ARBA" id="ARBA00023163"/>
    </source>
</evidence>
<evidence type="ECO:0000313" key="11">
    <source>
        <dbReference type="EMBL" id="KAG8455400.1"/>
    </source>
</evidence>
<evidence type="ECO:0000256" key="9">
    <source>
        <dbReference type="SAM" id="MobiDB-lite"/>
    </source>
</evidence>
<evidence type="ECO:0000256" key="5">
    <source>
        <dbReference type="ARBA" id="ARBA00023159"/>
    </source>
</evidence>
<dbReference type="OrthoDB" id="10032067at2759"/>
<comment type="caution">
    <text evidence="11">The sequence shown here is derived from an EMBL/GenBank/DDBJ whole genome shotgun (WGS) entry which is preliminary data.</text>
</comment>
<evidence type="ECO:0000256" key="2">
    <source>
        <dbReference type="ARBA" id="ARBA00006951"/>
    </source>
</evidence>
<dbReference type="GO" id="GO:0030099">
    <property type="term" value="P:myeloid cell differentiation"/>
    <property type="evidence" value="ECO:0007669"/>
    <property type="project" value="TreeGrafter"/>
</dbReference>
<organism evidence="11 12">
    <name type="scientific">Hymenochirus boettgeri</name>
    <name type="common">Congo dwarf clawed frog</name>
    <dbReference type="NCBI Taxonomy" id="247094"/>
    <lineage>
        <taxon>Eukaryota</taxon>
        <taxon>Metazoa</taxon>
        <taxon>Chordata</taxon>
        <taxon>Craniata</taxon>
        <taxon>Vertebrata</taxon>
        <taxon>Euteleostomi</taxon>
        <taxon>Amphibia</taxon>
        <taxon>Batrachia</taxon>
        <taxon>Anura</taxon>
        <taxon>Pipoidea</taxon>
        <taxon>Pipidae</taxon>
        <taxon>Pipinae</taxon>
        <taxon>Hymenochirus</taxon>
    </lineage>
</organism>
<evidence type="ECO:0000259" key="10">
    <source>
        <dbReference type="PROSITE" id="PS50217"/>
    </source>
</evidence>
<dbReference type="GO" id="GO:0000978">
    <property type="term" value="F:RNA polymerase II cis-regulatory region sequence-specific DNA binding"/>
    <property type="evidence" value="ECO:0007669"/>
    <property type="project" value="TreeGrafter"/>
</dbReference>
<dbReference type="SMART" id="SM00338">
    <property type="entry name" value="BRLZ"/>
    <property type="match status" value="1"/>
</dbReference>
<dbReference type="PANTHER" id="PTHR23334:SF27">
    <property type="entry name" value="CCAAT_ENHANCER-BINDING PROTEIN EPSILON"/>
    <property type="match status" value="1"/>
</dbReference>
<dbReference type="Proteomes" id="UP000812440">
    <property type="component" value="Chromosome 1"/>
</dbReference>
<dbReference type="GO" id="GO:0000981">
    <property type="term" value="F:DNA-binding transcription factor activity, RNA polymerase II-specific"/>
    <property type="evidence" value="ECO:0007669"/>
    <property type="project" value="TreeGrafter"/>
</dbReference>
<keyword evidence="12" id="KW-1185">Reference proteome</keyword>
<keyword evidence="3" id="KW-0805">Transcription regulation</keyword>
<protein>
    <recommendedName>
        <fullName evidence="10">BZIP domain-containing protein</fullName>
    </recommendedName>
</protein>